<dbReference type="InterPro" id="IPR051533">
    <property type="entry name" value="WaaL-like"/>
</dbReference>
<organism evidence="7 8">
    <name type="scientific">Eiseniibacteriota bacterium</name>
    <dbReference type="NCBI Taxonomy" id="2212470"/>
    <lineage>
        <taxon>Bacteria</taxon>
        <taxon>Candidatus Eiseniibacteriota</taxon>
    </lineage>
</organism>
<evidence type="ECO:0000313" key="7">
    <source>
        <dbReference type="EMBL" id="TMQ46938.1"/>
    </source>
</evidence>
<sequence length="688" mass="73317">MTPREIILYGLVALVPVVFYRGTTEVFEFPKTELLATGALFLFGASLACAIEEMRGMGRRRLGARVAELLRHDPLGASILLFLLSATLSAFASIRPDASVFGAHESEAGLKTAFATAIVYFTSRSLASDPRHFPRLVQAAAMGLGAAVSYAGLQLAGLDPFPWTRSATLGGLRRIPGTLGHANHLGATIAMTLPVLAWLAAESGNPRTRVLWIALALVSLPVLAATLSRGAWVACGAGVLAYGLLAWRATRAGASGEERAGRRGRRAAIVAAVLVLLAFLLPLATPLRPELLHRFRQITDLSAPSTQSRIHLWRAGIRMAMERPVLGVGTDAYLTAFPRYRAPDYWQIEWNGTSAKAHNELIQIAATQGALGFIAALLVILFAARTVLDLARRGDDTTRRRAAAVGGALAAFAIQDLASFTVASTGVLAAALVGWASGAKARLTATGVRPRRAATAIGMGAAAILWIVFVLLPWLADTTAARALKAPEGSPERVSGLAAAATLTPWDARYASDLGRSLLTQGFSETDTERKRAVFDRTFAALERATWLSPRDGELHALLARALAARHSADPSGSSADLARREFERALALEPENPNVLELVAQGYLDLGLTQEAHGAALRCANLFPGYALPMADLGVVALLEGRPQAAADTLTLALRRNWHGQEAAEMAAKENYVAALREMRLREALKK</sequence>
<feature type="transmembrane region" description="Helical" evidence="5">
    <location>
        <begin position="7"/>
        <end position="23"/>
    </location>
</feature>
<dbReference type="SUPFAM" id="SSF48452">
    <property type="entry name" value="TPR-like"/>
    <property type="match status" value="1"/>
</dbReference>
<feature type="domain" description="O-antigen ligase-related" evidence="6">
    <location>
        <begin position="215"/>
        <end position="376"/>
    </location>
</feature>
<evidence type="ECO:0000313" key="8">
    <source>
        <dbReference type="Proteomes" id="UP000316292"/>
    </source>
</evidence>
<feature type="transmembrane region" description="Helical" evidence="5">
    <location>
        <begin position="208"/>
        <end position="224"/>
    </location>
</feature>
<comment type="caution">
    <text evidence="7">The sequence shown here is derived from an EMBL/GenBank/DDBJ whole genome shotgun (WGS) entry which is preliminary data.</text>
</comment>
<dbReference type="PANTHER" id="PTHR37422">
    <property type="entry name" value="TEICHURONIC ACID BIOSYNTHESIS PROTEIN TUAE"/>
    <property type="match status" value="1"/>
</dbReference>
<protein>
    <recommendedName>
        <fullName evidence="6">O-antigen ligase-related domain-containing protein</fullName>
    </recommendedName>
</protein>
<feature type="transmembrane region" description="Helical" evidence="5">
    <location>
        <begin position="139"/>
        <end position="158"/>
    </location>
</feature>
<dbReference type="InterPro" id="IPR011990">
    <property type="entry name" value="TPR-like_helical_dom_sf"/>
</dbReference>
<evidence type="ECO:0000256" key="4">
    <source>
        <dbReference type="ARBA" id="ARBA00023136"/>
    </source>
</evidence>
<dbReference type="PANTHER" id="PTHR37422:SF13">
    <property type="entry name" value="LIPOPOLYSACCHARIDE BIOSYNTHESIS PROTEIN PA4999-RELATED"/>
    <property type="match status" value="1"/>
</dbReference>
<comment type="subcellular location">
    <subcellularLocation>
        <location evidence="1">Membrane</location>
        <topology evidence="1">Multi-pass membrane protein</topology>
    </subcellularLocation>
</comment>
<feature type="transmembrane region" description="Helical" evidence="5">
    <location>
        <begin position="267"/>
        <end position="285"/>
    </location>
</feature>
<proteinExistence type="predicted"/>
<feature type="transmembrane region" description="Helical" evidence="5">
    <location>
        <begin position="35"/>
        <end position="54"/>
    </location>
</feature>
<evidence type="ECO:0000256" key="1">
    <source>
        <dbReference type="ARBA" id="ARBA00004141"/>
    </source>
</evidence>
<feature type="transmembrane region" description="Helical" evidence="5">
    <location>
        <begin position="361"/>
        <end position="384"/>
    </location>
</feature>
<feature type="transmembrane region" description="Helical" evidence="5">
    <location>
        <begin position="178"/>
        <end position="201"/>
    </location>
</feature>
<gene>
    <name evidence="7" type="ORF">E6K71_11300</name>
</gene>
<evidence type="ECO:0000259" key="6">
    <source>
        <dbReference type="Pfam" id="PF04932"/>
    </source>
</evidence>
<reference evidence="7 8" key="1">
    <citation type="journal article" date="2019" name="Nat. Microbiol.">
        <title>Mediterranean grassland soil C-N compound turnover is dependent on rainfall and depth, and is mediated by genomically divergent microorganisms.</title>
        <authorList>
            <person name="Diamond S."/>
            <person name="Andeer P.F."/>
            <person name="Li Z."/>
            <person name="Crits-Christoph A."/>
            <person name="Burstein D."/>
            <person name="Anantharaman K."/>
            <person name="Lane K.R."/>
            <person name="Thomas B.C."/>
            <person name="Pan C."/>
            <person name="Northen T.R."/>
            <person name="Banfield J.F."/>
        </authorList>
    </citation>
    <scope>NUCLEOTIDE SEQUENCE [LARGE SCALE GENOMIC DNA]</scope>
    <source>
        <strain evidence="7">WS_1</strain>
    </source>
</reference>
<evidence type="ECO:0000256" key="2">
    <source>
        <dbReference type="ARBA" id="ARBA00022692"/>
    </source>
</evidence>
<dbReference type="EMBL" id="VBOR01000137">
    <property type="protein sequence ID" value="TMQ46938.1"/>
    <property type="molecule type" value="Genomic_DNA"/>
</dbReference>
<feature type="transmembrane region" description="Helical" evidence="5">
    <location>
        <begin position="453"/>
        <end position="475"/>
    </location>
</feature>
<evidence type="ECO:0000256" key="5">
    <source>
        <dbReference type="SAM" id="Phobius"/>
    </source>
</evidence>
<keyword evidence="3 5" id="KW-1133">Transmembrane helix</keyword>
<evidence type="ECO:0000256" key="3">
    <source>
        <dbReference type="ARBA" id="ARBA00022989"/>
    </source>
</evidence>
<dbReference type="Pfam" id="PF04932">
    <property type="entry name" value="Wzy_C"/>
    <property type="match status" value="1"/>
</dbReference>
<dbReference type="Proteomes" id="UP000316292">
    <property type="component" value="Unassembled WGS sequence"/>
</dbReference>
<accession>A0A538S6C7</accession>
<dbReference type="AlphaFoldDB" id="A0A538S6C7"/>
<dbReference type="Gene3D" id="1.25.40.10">
    <property type="entry name" value="Tetratricopeptide repeat domain"/>
    <property type="match status" value="1"/>
</dbReference>
<dbReference type="GO" id="GO:0016020">
    <property type="term" value="C:membrane"/>
    <property type="evidence" value="ECO:0007669"/>
    <property type="project" value="UniProtKB-SubCell"/>
</dbReference>
<keyword evidence="4 5" id="KW-0472">Membrane</keyword>
<feature type="transmembrane region" description="Helical" evidence="5">
    <location>
        <begin position="405"/>
        <end position="433"/>
    </location>
</feature>
<keyword evidence="2 5" id="KW-0812">Transmembrane</keyword>
<feature type="transmembrane region" description="Helical" evidence="5">
    <location>
        <begin position="75"/>
        <end position="96"/>
    </location>
</feature>
<dbReference type="InterPro" id="IPR007016">
    <property type="entry name" value="O-antigen_ligase-rel_domated"/>
</dbReference>
<name>A0A538S6C7_UNCEI</name>